<dbReference type="InterPro" id="IPR010971">
    <property type="entry name" value="UbiH/COQ6"/>
</dbReference>
<reference evidence="9 10" key="1">
    <citation type="submission" date="2017-11" db="EMBL/GenBank/DDBJ databases">
        <title>Complete genome sequence of Sphingomonas sp. Strain Cra20, a psychrotolerant potential plant growth promoting rhizobacteria.</title>
        <authorList>
            <person name="Luo Y."/>
        </authorList>
    </citation>
    <scope>NUCLEOTIDE SEQUENCE [LARGE SCALE GENOMIC DNA]</scope>
    <source>
        <strain evidence="9 10">Cra20</strain>
    </source>
</reference>
<dbReference type="KEGG" id="sphc:CVN68_17530"/>
<dbReference type="Proteomes" id="UP000229081">
    <property type="component" value="Chromosome"/>
</dbReference>
<proteinExistence type="inferred from homology"/>
<comment type="pathway">
    <text evidence="2">Cofactor biosynthesis; ubiquinone biosynthesis.</text>
</comment>
<dbReference type="OrthoDB" id="9796623at2"/>
<gene>
    <name evidence="9" type="ORF">CVN68_17530</name>
</gene>
<keyword evidence="4" id="KW-0285">Flavoprotein</keyword>
<comment type="cofactor">
    <cofactor evidence="1">
        <name>FAD</name>
        <dbReference type="ChEBI" id="CHEBI:57692"/>
    </cofactor>
</comment>
<dbReference type="AlphaFoldDB" id="A0A2K8MLH5"/>
<comment type="similarity">
    <text evidence="3">Belongs to the UbiH/COQ6 family.</text>
</comment>
<evidence type="ECO:0000259" key="8">
    <source>
        <dbReference type="Pfam" id="PF01494"/>
    </source>
</evidence>
<dbReference type="GO" id="GO:0006744">
    <property type="term" value="P:ubiquinone biosynthetic process"/>
    <property type="evidence" value="ECO:0007669"/>
    <property type="project" value="UniProtKB-UniPathway"/>
</dbReference>
<evidence type="ECO:0000256" key="6">
    <source>
        <dbReference type="ARBA" id="ARBA00023002"/>
    </source>
</evidence>
<keyword evidence="10" id="KW-1185">Reference proteome</keyword>
<dbReference type="InterPro" id="IPR036188">
    <property type="entry name" value="FAD/NAD-bd_sf"/>
</dbReference>
<dbReference type="GO" id="GO:0004497">
    <property type="term" value="F:monooxygenase activity"/>
    <property type="evidence" value="ECO:0007669"/>
    <property type="project" value="UniProtKB-KW"/>
</dbReference>
<dbReference type="UniPathway" id="UPA00232"/>
<evidence type="ECO:0000313" key="9">
    <source>
        <dbReference type="EMBL" id="ATY34710.1"/>
    </source>
</evidence>
<evidence type="ECO:0000256" key="3">
    <source>
        <dbReference type="ARBA" id="ARBA00005349"/>
    </source>
</evidence>
<dbReference type="Gene3D" id="3.50.50.60">
    <property type="entry name" value="FAD/NAD(P)-binding domain"/>
    <property type="match status" value="2"/>
</dbReference>
<organism evidence="9 10">
    <name type="scientific">Sphingomonas psychrotolerans</name>
    <dbReference type="NCBI Taxonomy" id="1327635"/>
    <lineage>
        <taxon>Bacteria</taxon>
        <taxon>Pseudomonadati</taxon>
        <taxon>Pseudomonadota</taxon>
        <taxon>Alphaproteobacteria</taxon>
        <taxon>Sphingomonadales</taxon>
        <taxon>Sphingomonadaceae</taxon>
        <taxon>Sphingomonas</taxon>
    </lineage>
</organism>
<sequence length="386" mass="42007">MDYDIAIVGGGPIGLAFARSLAGFGLKLAIIERQPLAALARPDYDGREIALSQRSVRILDDLGVRHLLPPGGVASLAAAHVLNGGAKRALVLDPARRRRELGKMVSNQDLRRALFEGVAGQDGLDWLVERDVEGIAFEPASAALSLNDGRTLRTPLVVAADGRLSQTRQAFGLGAEMNALGRSMLVVKVAHEHDHGQIATEWFDHGQTLALLPLQPRQSSFVLTLGDREIRELCALPPAALAAELERRSKRRWGSITLLSEPFRYPLVTTFAHRFVAPRAALIGDAAVGMHPVTAHGFNLGIQGQATLARQLAESARRGSDLGDLRPLRRYEQRHRLLCRPVFEATNHIVSLYTDERPHARALRGALLGLGARTRLPRTMIGTMLA</sequence>
<dbReference type="GO" id="GO:0071949">
    <property type="term" value="F:FAD binding"/>
    <property type="evidence" value="ECO:0007669"/>
    <property type="project" value="InterPro"/>
</dbReference>
<keyword evidence="7" id="KW-0503">Monooxygenase</keyword>
<accession>A0A2K8MLH5</accession>
<keyword evidence="6" id="KW-0560">Oxidoreductase</keyword>
<evidence type="ECO:0000256" key="1">
    <source>
        <dbReference type="ARBA" id="ARBA00001974"/>
    </source>
</evidence>
<evidence type="ECO:0000256" key="2">
    <source>
        <dbReference type="ARBA" id="ARBA00004749"/>
    </source>
</evidence>
<dbReference type="PANTHER" id="PTHR43876">
    <property type="entry name" value="UBIQUINONE BIOSYNTHESIS MONOOXYGENASE COQ6, MITOCHONDRIAL"/>
    <property type="match status" value="1"/>
</dbReference>
<name>A0A2K8MLH5_9SPHN</name>
<evidence type="ECO:0000256" key="4">
    <source>
        <dbReference type="ARBA" id="ARBA00022630"/>
    </source>
</evidence>
<evidence type="ECO:0000256" key="7">
    <source>
        <dbReference type="ARBA" id="ARBA00023033"/>
    </source>
</evidence>
<dbReference type="PRINTS" id="PR00420">
    <property type="entry name" value="RNGMNOXGNASE"/>
</dbReference>
<protein>
    <recommendedName>
        <fullName evidence="8">FAD-binding domain-containing protein</fullName>
    </recommendedName>
</protein>
<dbReference type="GO" id="GO:0016705">
    <property type="term" value="F:oxidoreductase activity, acting on paired donors, with incorporation or reduction of molecular oxygen"/>
    <property type="evidence" value="ECO:0007669"/>
    <property type="project" value="InterPro"/>
</dbReference>
<dbReference type="NCBIfam" id="NF006593">
    <property type="entry name" value="PRK09126.1"/>
    <property type="match status" value="1"/>
</dbReference>
<evidence type="ECO:0000256" key="5">
    <source>
        <dbReference type="ARBA" id="ARBA00022827"/>
    </source>
</evidence>
<dbReference type="InterPro" id="IPR051205">
    <property type="entry name" value="UbiH/COQ6_monooxygenase"/>
</dbReference>
<dbReference type="EMBL" id="CP024923">
    <property type="protein sequence ID" value="ATY34710.1"/>
    <property type="molecule type" value="Genomic_DNA"/>
</dbReference>
<dbReference type="Pfam" id="PF01494">
    <property type="entry name" value="FAD_binding_3"/>
    <property type="match status" value="1"/>
</dbReference>
<dbReference type="NCBIfam" id="TIGR01988">
    <property type="entry name" value="Ubi-OHases"/>
    <property type="match status" value="1"/>
</dbReference>
<keyword evidence="5" id="KW-0274">FAD</keyword>
<dbReference type="InterPro" id="IPR002938">
    <property type="entry name" value="FAD-bd"/>
</dbReference>
<evidence type="ECO:0000313" key="10">
    <source>
        <dbReference type="Proteomes" id="UP000229081"/>
    </source>
</evidence>
<dbReference type="PANTHER" id="PTHR43876:SF25">
    <property type="entry name" value="MONOOXYGENASE NMA2164"/>
    <property type="match status" value="1"/>
</dbReference>
<dbReference type="SUPFAM" id="SSF51905">
    <property type="entry name" value="FAD/NAD(P)-binding domain"/>
    <property type="match status" value="1"/>
</dbReference>
<feature type="domain" description="FAD-binding" evidence="8">
    <location>
        <begin position="3"/>
        <end position="318"/>
    </location>
</feature>